<evidence type="ECO:0000256" key="4">
    <source>
        <dbReference type="ARBA" id="ARBA00022833"/>
    </source>
</evidence>
<feature type="non-terminal residue" evidence="6">
    <location>
        <position position="1"/>
    </location>
</feature>
<dbReference type="SUPFAM" id="SSF53098">
    <property type="entry name" value="Ribonuclease H-like"/>
    <property type="match status" value="1"/>
</dbReference>
<gene>
    <name evidence="6" type="ORF">PSTG_19627</name>
</gene>
<protein>
    <recommendedName>
        <fullName evidence="8">HAT C-terminal dimerisation domain-containing protein</fullName>
    </recommendedName>
</protein>
<evidence type="ECO:0000313" key="7">
    <source>
        <dbReference type="Proteomes" id="UP000054564"/>
    </source>
</evidence>
<keyword evidence="7" id="KW-1185">Reference proteome</keyword>
<dbReference type="STRING" id="1165861.A0A0L0UJZ5"/>
<name>A0A0L0UJZ5_9BASI</name>
<comment type="caution">
    <text evidence="6">The sequence shown here is derived from an EMBL/GenBank/DDBJ whole genome shotgun (WGS) entry which is preliminary data.</text>
</comment>
<evidence type="ECO:0000313" key="6">
    <source>
        <dbReference type="EMBL" id="KNE87004.1"/>
    </source>
</evidence>
<evidence type="ECO:0008006" key="8">
    <source>
        <dbReference type="Google" id="ProtNLM"/>
    </source>
</evidence>
<dbReference type="GO" id="GO:0005634">
    <property type="term" value="C:nucleus"/>
    <property type="evidence" value="ECO:0007669"/>
    <property type="project" value="UniProtKB-SubCell"/>
</dbReference>
<dbReference type="PANTHER" id="PTHR46481">
    <property type="entry name" value="ZINC FINGER BED DOMAIN-CONTAINING PROTEIN 4"/>
    <property type="match status" value="1"/>
</dbReference>
<dbReference type="AlphaFoldDB" id="A0A0L0UJZ5"/>
<dbReference type="Proteomes" id="UP000054564">
    <property type="component" value="Unassembled WGS sequence"/>
</dbReference>
<evidence type="ECO:0000256" key="2">
    <source>
        <dbReference type="ARBA" id="ARBA00022723"/>
    </source>
</evidence>
<dbReference type="InterPro" id="IPR012337">
    <property type="entry name" value="RNaseH-like_sf"/>
</dbReference>
<evidence type="ECO:0000256" key="5">
    <source>
        <dbReference type="ARBA" id="ARBA00023242"/>
    </source>
</evidence>
<comment type="subcellular location">
    <subcellularLocation>
        <location evidence="1">Nucleus</location>
    </subcellularLocation>
</comment>
<keyword evidence="5" id="KW-0539">Nucleus</keyword>
<evidence type="ECO:0000256" key="1">
    <source>
        <dbReference type="ARBA" id="ARBA00004123"/>
    </source>
</evidence>
<evidence type="ECO:0000256" key="3">
    <source>
        <dbReference type="ARBA" id="ARBA00022771"/>
    </source>
</evidence>
<dbReference type="GO" id="GO:0008270">
    <property type="term" value="F:zinc ion binding"/>
    <property type="evidence" value="ECO:0007669"/>
    <property type="project" value="UniProtKB-KW"/>
</dbReference>
<feature type="non-terminal residue" evidence="6">
    <location>
        <position position="125"/>
    </location>
</feature>
<organism evidence="6 7">
    <name type="scientific">Puccinia striiformis f. sp. tritici PST-78</name>
    <dbReference type="NCBI Taxonomy" id="1165861"/>
    <lineage>
        <taxon>Eukaryota</taxon>
        <taxon>Fungi</taxon>
        <taxon>Dikarya</taxon>
        <taxon>Basidiomycota</taxon>
        <taxon>Pucciniomycotina</taxon>
        <taxon>Pucciniomycetes</taxon>
        <taxon>Pucciniales</taxon>
        <taxon>Pucciniaceae</taxon>
        <taxon>Puccinia</taxon>
    </lineage>
</organism>
<reference evidence="7" key="1">
    <citation type="submission" date="2014-03" db="EMBL/GenBank/DDBJ databases">
        <title>The Genome Sequence of Puccinia striiformis f. sp. tritici PST-78.</title>
        <authorList>
            <consortium name="The Broad Institute Genome Sequencing Platform"/>
            <person name="Cuomo C."/>
            <person name="Hulbert S."/>
            <person name="Chen X."/>
            <person name="Walker B."/>
            <person name="Young S.K."/>
            <person name="Zeng Q."/>
            <person name="Gargeya S."/>
            <person name="Fitzgerald M."/>
            <person name="Haas B."/>
            <person name="Abouelleil A."/>
            <person name="Alvarado L."/>
            <person name="Arachchi H.M."/>
            <person name="Berlin A.M."/>
            <person name="Chapman S.B."/>
            <person name="Goldberg J."/>
            <person name="Griggs A."/>
            <person name="Gujja S."/>
            <person name="Hansen M."/>
            <person name="Howarth C."/>
            <person name="Imamovic A."/>
            <person name="Larimer J."/>
            <person name="McCowan C."/>
            <person name="Montmayeur A."/>
            <person name="Murphy C."/>
            <person name="Neiman D."/>
            <person name="Pearson M."/>
            <person name="Priest M."/>
            <person name="Roberts A."/>
            <person name="Saif S."/>
            <person name="Shea T."/>
            <person name="Sisk P."/>
            <person name="Sykes S."/>
            <person name="Wortman J."/>
            <person name="Nusbaum C."/>
            <person name="Birren B."/>
        </authorList>
    </citation>
    <scope>NUCLEOTIDE SEQUENCE [LARGE SCALE GENOMIC DNA]</scope>
    <source>
        <strain evidence="7">race PST-78</strain>
    </source>
</reference>
<keyword evidence="3" id="KW-0863">Zinc-finger</keyword>
<dbReference type="EMBL" id="AJIL01007186">
    <property type="protein sequence ID" value="KNE87004.1"/>
    <property type="molecule type" value="Genomic_DNA"/>
</dbReference>
<dbReference type="PANTHER" id="PTHR46481:SF10">
    <property type="entry name" value="ZINC FINGER BED DOMAIN-CONTAINING PROTEIN 39"/>
    <property type="match status" value="1"/>
</dbReference>
<keyword evidence="2" id="KW-0479">Metal-binding</keyword>
<sequence>FRAIATKLKKSPNSKAKFLDLCQENECEKPHNIERDVPTRWNSTYKQIASVVRCEKALLVWQRDKQYGTPRRSHINQADIVLAQDLVQVLEPFYDITQQVSTKASTRVAEVVVMIDQVTATLSTL</sequence>
<dbReference type="InterPro" id="IPR052035">
    <property type="entry name" value="ZnF_BED_domain_contain"/>
</dbReference>
<proteinExistence type="predicted"/>
<keyword evidence="4" id="KW-0862">Zinc</keyword>
<accession>A0A0L0UJZ5</accession>